<dbReference type="Proteomes" id="UP001303889">
    <property type="component" value="Unassembled WGS sequence"/>
</dbReference>
<comment type="cofactor">
    <cofactor evidence="3">
        <name>FAD</name>
        <dbReference type="ChEBI" id="CHEBI:57692"/>
    </cofactor>
</comment>
<dbReference type="InterPro" id="IPR036188">
    <property type="entry name" value="FAD/NAD-bd_sf"/>
</dbReference>
<reference evidence="5" key="2">
    <citation type="submission" date="2023-05" db="EMBL/GenBank/DDBJ databases">
        <authorList>
            <consortium name="Lawrence Berkeley National Laboratory"/>
            <person name="Steindorff A."/>
            <person name="Hensen N."/>
            <person name="Bonometti L."/>
            <person name="Westerberg I."/>
            <person name="Brannstrom I.O."/>
            <person name="Guillou S."/>
            <person name="Cros-Aarteil S."/>
            <person name="Calhoun S."/>
            <person name="Haridas S."/>
            <person name="Kuo A."/>
            <person name="Mondo S."/>
            <person name="Pangilinan J."/>
            <person name="Riley R."/>
            <person name="Labutti K."/>
            <person name="Andreopoulos B."/>
            <person name="Lipzen A."/>
            <person name="Chen C."/>
            <person name="Yanf M."/>
            <person name="Daum C."/>
            <person name="Ng V."/>
            <person name="Clum A."/>
            <person name="Ohm R."/>
            <person name="Martin F."/>
            <person name="Silar P."/>
            <person name="Natvig D."/>
            <person name="Lalanne C."/>
            <person name="Gautier V."/>
            <person name="Ament-Velasquez S.L."/>
            <person name="Kruys A."/>
            <person name="Hutchinson M.I."/>
            <person name="Powell A.J."/>
            <person name="Barry K."/>
            <person name="Miller A.N."/>
            <person name="Grigoriev I.V."/>
            <person name="Debuchy R."/>
            <person name="Gladieux P."/>
            <person name="Thoren M.H."/>
            <person name="Johannesson H."/>
        </authorList>
    </citation>
    <scope>NUCLEOTIDE SEQUENCE</scope>
    <source>
        <strain evidence="5">CBS 103.79</strain>
    </source>
</reference>
<dbReference type="Gene3D" id="3.30.560.10">
    <property type="entry name" value="Glucose Oxidase, domain 3"/>
    <property type="match status" value="1"/>
</dbReference>
<proteinExistence type="inferred from homology"/>
<accession>A0AAN6RTF2</accession>
<dbReference type="SUPFAM" id="SSF54373">
    <property type="entry name" value="FAD-linked reductases, C-terminal domain"/>
    <property type="match status" value="1"/>
</dbReference>
<organism evidence="5 6">
    <name type="scientific">Staphylotrichum tortipilum</name>
    <dbReference type="NCBI Taxonomy" id="2831512"/>
    <lineage>
        <taxon>Eukaryota</taxon>
        <taxon>Fungi</taxon>
        <taxon>Dikarya</taxon>
        <taxon>Ascomycota</taxon>
        <taxon>Pezizomycotina</taxon>
        <taxon>Sordariomycetes</taxon>
        <taxon>Sordariomycetidae</taxon>
        <taxon>Sordariales</taxon>
        <taxon>Chaetomiaceae</taxon>
        <taxon>Staphylotrichum</taxon>
    </lineage>
</organism>
<keyword evidence="3" id="KW-0285">Flavoprotein</keyword>
<reference evidence="5" key="1">
    <citation type="journal article" date="2023" name="Mol. Phylogenet. Evol.">
        <title>Genome-scale phylogeny and comparative genomics of the fungal order Sordariales.</title>
        <authorList>
            <person name="Hensen N."/>
            <person name="Bonometti L."/>
            <person name="Westerberg I."/>
            <person name="Brannstrom I.O."/>
            <person name="Guillou S."/>
            <person name="Cros-Aarteil S."/>
            <person name="Calhoun S."/>
            <person name="Haridas S."/>
            <person name="Kuo A."/>
            <person name="Mondo S."/>
            <person name="Pangilinan J."/>
            <person name="Riley R."/>
            <person name="LaButti K."/>
            <person name="Andreopoulos B."/>
            <person name="Lipzen A."/>
            <person name="Chen C."/>
            <person name="Yan M."/>
            <person name="Daum C."/>
            <person name="Ng V."/>
            <person name="Clum A."/>
            <person name="Steindorff A."/>
            <person name="Ohm R.A."/>
            <person name="Martin F."/>
            <person name="Silar P."/>
            <person name="Natvig D.O."/>
            <person name="Lalanne C."/>
            <person name="Gautier V."/>
            <person name="Ament-Velasquez S.L."/>
            <person name="Kruys A."/>
            <person name="Hutchinson M.I."/>
            <person name="Powell A.J."/>
            <person name="Barry K."/>
            <person name="Miller A.N."/>
            <person name="Grigoriev I.V."/>
            <person name="Debuchy R."/>
            <person name="Gladieux P."/>
            <person name="Hiltunen Thoren M."/>
            <person name="Johannesson H."/>
        </authorList>
    </citation>
    <scope>NUCLEOTIDE SEQUENCE</scope>
    <source>
        <strain evidence="5">CBS 103.79</strain>
    </source>
</reference>
<feature type="binding site" evidence="3">
    <location>
        <begin position="93"/>
        <end position="96"/>
    </location>
    <ligand>
        <name>FAD</name>
        <dbReference type="ChEBI" id="CHEBI:57692"/>
    </ligand>
</feature>
<comment type="caution">
    <text evidence="5">The sequence shown here is derived from an EMBL/GenBank/DDBJ whole genome shotgun (WGS) entry which is preliminary data.</text>
</comment>
<dbReference type="PROSITE" id="PS00624">
    <property type="entry name" value="GMC_OXRED_2"/>
    <property type="match status" value="1"/>
</dbReference>
<sequence length="565" mass="61701">MASEYDFVVVGSGPAGCALAYGLVHSPKKPKVLLLEAGGKNADPNLRVDGQRWLTFTNTDLNWGYKTTPQARCGNRVLDYSRGLGLGGSSAINFGVFTIGARDDYEEWARIVGDDAFRWEPVQARLKRLENFHSTLPAGVSSKYVAPKASDHGSSGPLHVGFPAECEADLMPLLDAFEQAGYPLNPDHNSGNPIGMSLLISSSYKGQRSTAQDLLVPCPENLTILTESPVQRVLLQGKKAVGVEANGKRYLASKEVILSAGALDTPRILMHSGIGPKEQLERYSIPVVQDVPPIGRGLRDHAFCPLVHARTENSTGRPGFYGEQAVMDAALEEWNKHGTGPWTKFATMMGIGFFKLDGLASSAEFKSLPADEQRYLNSDTVPHFEIASHFPIHWFLPGFRNEDLSYSCFLVFLYNSQSRGAVTLQSSDPNAPLLFDPRFLEHPFDRRSAIESLREALRFTRTASYAKDTVSTLAAPKSDSDEDLLDYWAQNIGSSWHMTGTVKMGKPGDVDCAVDKHFSVMGIEGLRVADMSVVPVLPSCHVQAVAYITGAICAEKLVKEYGLAE</sequence>
<feature type="binding site" evidence="3">
    <location>
        <begin position="496"/>
        <end position="497"/>
    </location>
    <ligand>
        <name>FAD</name>
        <dbReference type="ChEBI" id="CHEBI:57692"/>
    </ligand>
</feature>
<dbReference type="GO" id="GO:0016614">
    <property type="term" value="F:oxidoreductase activity, acting on CH-OH group of donors"/>
    <property type="evidence" value="ECO:0007669"/>
    <property type="project" value="InterPro"/>
</dbReference>
<keyword evidence="3" id="KW-0274">FAD</keyword>
<evidence type="ECO:0000256" key="3">
    <source>
        <dbReference type="PIRSR" id="PIRSR000137-2"/>
    </source>
</evidence>
<dbReference type="InterPro" id="IPR007867">
    <property type="entry name" value="GMC_OxRtase_C"/>
</dbReference>
<evidence type="ECO:0000313" key="6">
    <source>
        <dbReference type="Proteomes" id="UP001303889"/>
    </source>
</evidence>
<dbReference type="PIRSF" id="PIRSF000137">
    <property type="entry name" value="Alcohol_oxidase"/>
    <property type="match status" value="1"/>
</dbReference>
<dbReference type="Pfam" id="PF00732">
    <property type="entry name" value="GMC_oxred_N"/>
    <property type="match status" value="1"/>
</dbReference>
<keyword evidence="6" id="KW-1185">Reference proteome</keyword>
<evidence type="ECO:0000256" key="2">
    <source>
        <dbReference type="PIRSR" id="PIRSR000137-1"/>
    </source>
</evidence>
<feature type="active site" description="Proton donor" evidence="2">
    <location>
        <position position="497"/>
    </location>
</feature>
<gene>
    <name evidence="5" type="ORF">C8A05DRAFT_15999</name>
</gene>
<feature type="active site" description="Proton acceptor" evidence="2">
    <location>
        <position position="541"/>
    </location>
</feature>
<dbReference type="GO" id="GO:0050660">
    <property type="term" value="F:flavin adenine dinucleotide binding"/>
    <property type="evidence" value="ECO:0007669"/>
    <property type="project" value="InterPro"/>
</dbReference>
<protein>
    <submittedName>
        <fullName evidence="5">Pyranose dehydrogenase 3</fullName>
    </submittedName>
</protein>
<dbReference type="PANTHER" id="PTHR11552:SF134">
    <property type="entry name" value="GLUCOSE-METHANOL-CHOLINE OXIDOREDUCTASE N-TERMINAL DOMAIN-CONTAINING PROTEIN"/>
    <property type="match status" value="1"/>
</dbReference>
<dbReference type="InterPro" id="IPR000172">
    <property type="entry name" value="GMC_OxRdtase_N"/>
</dbReference>
<evidence type="ECO:0000259" key="4">
    <source>
        <dbReference type="PROSITE" id="PS00624"/>
    </source>
</evidence>
<comment type="similarity">
    <text evidence="1">Belongs to the GMC oxidoreductase family.</text>
</comment>
<dbReference type="Gene3D" id="3.50.50.60">
    <property type="entry name" value="FAD/NAD(P)-binding domain"/>
    <property type="match status" value="1"/>
</dbReference>
<dbReference type="AlphaFoldDB" id="A0AAN6RTF2"/>
<dbReference type="Pfam" id="PF05199">
    <property type="entry name" value="GMC_oxred_C"/>
    <property type="match status" value="1"/>
</dbReference>
<name>A0AAN6RTF2_9PEZI</name>
<dbReference type="EMBL" id="MU855550">
    <property type="protein sequence ID" value="KAK3901863.1"/>
    <property type="molecule type" value="Genomic_DNA"/>
</dbReference>
<dbReference type="SUPFAM" id="SSF51905">
    <property type="entry name" value="FAD/NAD(P)-binding domain"/>
    <property type="match status" value="1"/>
</dbReference>
<feature type="binding site" evidence="3">
    <location>
        <position position="230"/>
    </location>
    <ligand>
        <name>FAD</name>
        <dbReference type="ChEBI" id="CHEBI:57692"/>
    </ligand>
</feature>
<dbReference type="InterPro" id="IPR012132">
    <property type="entry name" value="GMC_OxRdtase"/>
</dbReference>
<feature type="domain" description="Glucose-methanol-choline oxidoreductase N-terminal" evidence="4">
    <location>
        <begin position="261"/>
        <end position="275"/>
    </location>
</feature>
<dbReference type="PANTHER" id="PTHR11552">
    <property type="entry name" value="GLUCOSE-METHANOL-CHOLINE GMC OXIDOREDUCTASE"/>
    <property type="match status" value="1"/>
</dbReference>
<evidence type="ECO:0000256" key="1">
    <source>
        <dbReference type="ARBA" id="ARBA00010790"/>
    </source>
</evidence>
<evidence type="ECO:0000313" key="5">
    <source>
        <dbReference type="EMBL" id="KAK3901863.1"/>
    </source>
</evidence>